<gene>
    <name evidence="3" type="ORF">VNE69_10106</name>
</gene>
<keyword evidence="1" id="KW-1133">Transmembrane helix</keyword>
<dbReference type="Proteomes" id="UP001334084">
    <property type="component" value="Chromosome 10"/>
</dbReference>
<dbReference type="GeneID" id="90542588"/>
<proteinExistence type="predicted"/>
<keyword evidence="1" id="KW-0472">Membrane</keyword>
<dbReference type="Pfam" id="PF01553">
    <property type="entry name" value="Acyltransferase"/>
    <property type="match status" value="1"/>
</dbReference>
<dbReference type="KEGG" id="vnx:VNE69_10106"/>
<evidence type="ECO:0000256" key="1">
    <source>
        <dbReference type="SAM" id="Phobius"/>
    </source>
</evidence>
<feature type="domain" description="Phospholipid/glycerol acyltransferase" evidence="2">
    <location>
        <begin position="76"/>
        <end position="198"/>
    </location>
</feature>
<dbReference type="AlphaFoldDB" id="A0AAX4JFH0"/>
<dbReference type="InterPro" id="IPR002123">
    <property type="entry name" value="Plipid/glycerol_acylTrfase"/>
</dbReference>
<dbReference type="EMBL" id="CP142735">
    <property type="protein sequence ID" value="WUR04755.1"/>
    <property type="molecule type" value="Genomic_DNA"/>
</dbReference>
<organism evidence="3 4">
    <name type="scientific">Vairimorpha necatrix</name>
    <dbReference type="NCBI Taxonomy" id="6039"/>
    <lineage>
        <taxon>Eukaryota</taxon>
        <taxon>Fungi</taxon>
        <taxon>Fungi incertae sedis</taxon>
        <taxon>Microsporidia</taxon>
        <taxon>Nosematidae</taxon>
        <taxon>Vairimorpha</taxon>
    </lineage>
</organism>
<dbReference type="PANTHER" id="PTHR10983">
    <property type="entry name" value="1-ACYLGLYCEROL-3-PHOSPHATE ACYLTRANSFERASE-RELATED"/>
    <property type="match status" value="1"/>
</dbReference>
<protein>
    <submittedName>
        <fullName evidence="3">1-acylglycerol-3-phosphate O-acyltransferase</fullName>
    </submittedName>
</protein>
<dbReference type="CDD" id="cd07990">
    <property type="entry name" value="LPLAT_LCLAT1-like"/>
    <property type="match status" value="1"/>
</dbReference>
<accession>A0AAX4JFH0</accession>
<sequence>MFEQLFRLSLLFSVGSIFVVGLCYSPFAYVLSKFNSSLHFKIAHKFFGLFLMTLNTLTKRFIEFDGENIINPNENYLIISNHVNYYDFTFISGLFSQSNTLGSLKFVIKSEMRSIPGIFQILNLLNFLVVERNYEKDEKTIRTYCRRSINNKTSLNMIIFPEGTIITENTMNKSTEFRRSKGLNPLKYVLSPKYRGFELMVNEFKNSHIKKILDLTFTYPEGEQPSMWGIFFGGKKYKVRYTMNVIDIETVDDTKEFINQAWNKKEDWISRAVNFNDKWYLNKKEIERQNLLPNFQVIENNK</sequence>
<dbReference type="RefSeq" id="XP_065330900.1">
    <property type="nucleotide sequence ID" value="XM_065474828.1"/>
</dbReference>
<evidence type="ECO:0000259" key="2">
    <source>
        <dbReference type="SMART" id="SM00563"/>
    </source>
</evidence>
<keyword evidence="4" id="KW-1185">Reference proteome</keyword>
<keyword evidence="1" id="KW-0812">Transmembrane</keyword>
<dbReference type="GO" id="GO:0012505">
    <property type="term" value="C:endomembrane system"/>
    <property type="evidence" value="ECO:0007669"/>
    <property type="project" value="TreeGrafter"/>
</dbReference>
<name>A0AAX4JFH0_9MICR</name>
<reference evidence="3" key="1">
    <citation type="journal article" date="2024" name="BMC Genomics">
        <title>Functional annotation of a divergent genome using sequence and structure-based similarity.</title>
        <authorList>
            <person name="Svedberg D."/>
            <person name="Winiger R.R."/>
            <person name="Berg A."/>
            <person name="Sharma H."/>
            <person name="Tellgren-Roth C."/>
            <person name="Debrunner-Vossbrinck B.A."/>
            <person name="Vossbrinck C.R."/>
            <person name="Barandun J."/>
        </authorList>
    </citation>
    <scope>NUCLEOTIDE SEQUENCE</scope>
    <source>
        <strain evidence="3">Illinois isolate</strain>
    </source>
</reference>
<evidence type="ECO:0000313" key="4">
    <source>
        <dbReference type="Proteomes" id="UP001334084"/>
    </source>
</evidence>
<dbReference type="SMART" id="SM00563">
    <property type="entry name" value="PlsC"/>
    <property type="match status" value="1"/>
</dbReference>
<dbReference type="PANTHER" id="PTHR10983:SF16">
    <property type="entry name" value="LYSOCARDIOLIPIN ACYLTRANSFERASE 1"/>
    <property type="match status" value="1"/>
</dbReference>
<dbReference type="SUPFAM" id="SSF69593">
    <property type="entry name" value="Glycerol-3-phosphate (1)-acyltransferase"/>
    <property type="match status" value="1"/>
</dbReference>
<evidence type="ECO:0000313" key="3">
    <source>
        <dbReference type="EMBL" id="WUR04755.1"/>
    </source>
</evidence>
<dbReference type="GO" id="GO:0016746">
    <property type="term" value="F:acyltransferase activity"/>
    <property type="evidence" value="ECO:0007669"/>
    <property type="project" value="InterPro"/>
</dbReference>
<feature type="transmembrane region" description="Helical" evidence="1">
    <location>
        <begin position="6"/>
        <end position="31"/>
    </location>
</feature>